<dbReference type="InterPro" id="IPR027417">
    <property type="entry name" value="P-loop_NTPase"/>
</dbReference>
<organism evidence="2 3">
    <name type="scientific">Paenibacillus thermoaerophilus</name>
    <dbReference type="NCBI Taxonomy" id="1215385"/>
    <lineage>
        <taxon>Bacteria</taxon>
        <taxon>Bacillati</taxon>
        <taxon>Bacillota</taxon>
        <taxon>Bacilli</taxon>
        <taxon>Bacillales</taxon>
        <taxon>Paenibacillaceae</taxon>
        <taxon>Paenibacillus</taxon>
    </lineage>
</organism>
<accession>A0ABW2V3D2</accession>
<evidence type="ECO:0000313" key="3">
    <source>
        <dbReference type="Proteomes" id="UP001596528"/>
    </source>
</evidence>
<gene>
    <name evidence="2" type="ORF">ACFQWB_12085</name>
</gene>
<keyword evidence="2" id="KW-0067">ATP-binding</keyword>
<dbReference type="Proteomes" id="UP001596528">
    <property type="component" value="Unassembled WGS sequence"/>
</dbReference>
<reference evidence="3" key="1">
    <citation type="journal article" date="2019" name="Int. J. Syst. Evol. Microbiol.">
        <title>The Global Catalogue of Microorganisms (GCM) 10K type strain sequencing project: providing services to taxonomists for standard genome sequencing and annotation.</title>
        <authorList>
            <consortium name="The Broad Institute Genomics Platform"/>
            <consortium name="The Broad Institute Genome Sequencing Center for Infectious Disease"/>
            <person name="Wu L."/>
            <person name="Ma J."/>
        </authorList>
    </citation>
    <scope>NUCLEOTIDE SEQUENCE [LARGE SCALE GENOMIC DNA]</scope>
    <source>
        <strain evidence="3">JCM 18657</strain>
    </source>
</reference>
<evidence type="ECO:0000256" key="1">
    <source>
        <dbReference type="SAM" id="Coils"/>
    </source>
</evidence>
<keyword evidence="2" id="KW-0547">Nucleotide-binding</keyword>
<dbReference type="GO" id="GO:0005524">
    <property type="term" value="F:ATP binding"/>
    <property type="evidence" value="ECO:0007669"/>
    <property type="project" value="UniProtKB-KW"/>
</dbReference>
<dbReference type="RefSeq" id="WP_379253013.1">
    <property type="nucleotide sequence ID" value="NZ_JBHTGQ010000027.1"/>
</dbReference>
<dbReference type="PANTHER" id="PTHR41259">
    <property type="entry name" value="DOUBLE-STRAND BREAK REPAIR RAD50 ATPASE, PUTATIVE-RELATED"/>
    <property type="match status" value="1"/>
</dbReference>
<protein>
    <submittedName>
        <fullName evidence="2">ATP-binding protein</fullName>
    </submittedName>
</protein>
<name>A0ABW2V3D2_9BACL</name>
<sequence length="430" mass="47407">AQRALAAAASRREAAAGALEAAWAEWRRAGAEELGLGETVSPEAALDLVRLAETAKPLFGRRDAARGERERLAAAIADFERRVAEAVPAGGDALPGEDAVGKLRRWKAMNEAAAERSRNRERADIACRERQAAFDECAARAEELRRSLDGLLRACGAGSPEELRRLLRLRQERLEERRAIGDLEALLASLIGTDGEAARLAALPPEELGAALQAARDAVGEIEEELKRLRERKGERRQAAEELRRAAEQTDRLQRLEELRGQLLRQAEAWCVHALAAALLREARAAYERDRQPDVLRRASRFFAGLTGERYRGVAESDGALMAVRADGERVEPARLSRGTSEQLYLALRFGLAEHLAEVRGLPLPLVLDDLFVNFDAERTELALRQVGSLAERMQVLLFTCHPHIRDWAKRIMGNRLATVSIGESGRPAG</sequence>
<evidence type="ECO:0000313" key="2">
    <source>
        <dbReference type="EMBL" id="MFC7750659.1"/>
    </source>
</evidence>
<dbReference type="EMBL" id="JBHTGQ010000027">
    <property type="protein sequence ID" value="MFC7750659.1"/>
    <property type="molecule type" value="Genomic_DNA"/>
</dbReference>
<proteinExistence type="predicted"/>
<dbReference type="SUPFAM" id="SSF52540">
    <property type="entry name" value="P-loop containing nucleoside triphosphate hydrolases"/>
    <property type="match status" value="1"/>
</dbReference>
<feature type="non-terminal residue" evidence="2">
    <location>
        <position position="1"/>
    </location>
</feature>
<keyword evidence="3" id="KW-1185">Reference proteome</keyword>
<comment type="caution">
    <text evidence="2">The sequence shown here is derived from an EMBL/GenBank/DDBJ whole genome shotgun (WGS) entry which is preliminary data.</text>
</comment>
<feature type="coiled-coil region" evidence="1">
    <location>
        <begin position="212"/>
        <end position="266"/>
    </location>
</feature>
<dbReference type="PANTHER" id="PTHR41259:SF1">
    <property type="entry name" value="DOUBLE-STRAND BREAK REPAIR RAD50 ATPASE, PUTATIVE-RELATED"/>
    <property type="match status" value="1"/>
</dbReference>
<dbReference type="Gene3D" id="3.40.50.300">
    <property type="entry name" value="P-loop containing nucleotide triphosphate hydrolases"/>
    <property type="match status" value="1"/>
</dbReference>
<keyword evidence="1" id="KW-0175">Coiled coil</keyword>